<dbReference type="RefSeq" id="WP_260729510.1">
    <property type="nucleotide sequence ID" value="NZ_BAAABS010000066.1"/>
</dbReference>
<evidence type="ECO:0008006" key="4">
    <source>
        <dbReference type="Google" id="ProtNLM"/>
    </source>
</evidence>
<feature type="transmembrane region" description="Helical" evidence="1">
    <location>
        <begin position="246"/>
        <end position="270"/>
    </location>
</feature>
<gene>
    <name evidence="2" type="ORF">Drose_18805</name>
</gene>
<feature type="transmembrane region" description="Helical" evidence="1">
    <location>
        <begin position="68"/>
        <end position="92"/>
    </location>
</feature>
<keyword evidence="1" id="KW-1133">Transmembrane helix</keyword>
<protein>
    <recommendedName>
        <fullName evidence="4">Integral membrane protein-like protein</fullName>
    </recommendedName>
</protein>
<keyword evidence="1" id="KW-0472">Membrane</keyword>
<keyword evidence="3" id="KW-1185">Reference proteome</keyword>
<dbReference type="EMBL" id="CP073721">
    <property type="protein sequence ID" value="UWZ40064.1"/>
    <property type="molecule type" value="Genomic_DNA"/>
</dbReference>
<feature type="transmembrane region" description="Helical" evidence="1">
    <location>
        <begin position="282"/>
        <end position="308"/>
    </location>
</feature>
<sequence>MTGPLARRYRRRMFAYPRAYRRSRGDELLGTLLEAAPPGRTRPTLRETADLVRHGLRARIGRPASRSVVLWAVLATVISGVFGAAFATRLAWETARPLPSAAEAEAMLAGIVPGQRFAGVQDAPAMFVIYGSPLSWAAVDDLLLGDGGEYGLASVGGGVNGVPAVPPQRIVDQATDNLRAQGWTVYPPIIQNLYDCIGPPCDPEKIPTSTTIVAERGDTTFSLRVDFESTVHNTFMTAQFQRATPFAVYPFGVAGGLLTATVAFLLFGWASRRTEPGHPARGPALALFGVVMALWWAPALVAVPSMVAHHLDEPHPSWHPLWEWLGQPALSLPFLVGTGAALLGLALAALPRPQPAAVSQKT</sequence>
<name>A0ABY5ZII8_9ACTN</name>
<accession>A0ABY5ZII8</accession>
<organism evidence="2 3">
    <name type="scientific">Dactylosporangium roseum</name>
    <dbReference type="NCBI Taxonomy" id="47989"/>
    <lineage>
        <taxon>Bacteria</taxon>
        <taxon>Bacillati</taxon>
        <taxon>Actinomycetota</taxon>
        <taxon>Actinomycetes</taxon>
        <taxon>Micromonosporales</taxon>
        <taxon>Micromonosporaceae</taxon>
        <taxon>Dactylosporangium</taxon>
    </lineage>
</organism>
<reference evidence="2" key="1">
    <citation type="submission" date="2021-04" db="EMBL/GenBank/DDBJ databases">
        <title>Biosynthetic gene clusters of Dactylosporangioum roseum.</title>
        <authorList>
            <person name="Hartkoorn R.C."/>
            <person name="Beaudoing E."/>
            <person name="Hot D."/>
            <person name="Moureu S."/>
        </authorList>
    </citation>
    <scope>NUCLEOTIDE SEQUENCE</scope>
    <source>
        <strain evidence="2">NRRL B-16295</strain>
    </source>
</reference>
<evidence type="ECO:0000313" key="2">
    <source>
        <dbReference type="EMBL" id="UWZ40064.1"/>
    </source>
</evidence>
<evidence type="ECO:0000256" key="1">
    <source>
        <dbReference type="SAM" id="Phobius"/>
    </source>
</evidence>
<keyword evidence="1" id="KW-0812">Transmembrane</keyword>
<evidence type="ECO:0000313" key="3">
    <source>
        <dbReference type="Proteomes" id="UP001058271"/>
    </source>
</evidence>
<dbReference type="Proteomes" id="UP001058271">
    <property type="component" value="Chromosome"/>
</dbReference>
<feature type="transmembrane region" description="Helical" evidence="1">
    <location>
        <begin position="328"/>
        <end position="350"/>
    </location>
</feature>
<proteinExistence type="predicted"/>